<protein>
    <submittedName>
        <fullName evidence="1">Uncharacterized protein</fullName>
    </submittedName>
</protein>
<proteinExistence type="predicted"/>
<name>X1GED1_9ZZZZ</name>
<dbReference type="AlphaFoldDB" id="X1GED1"/>
<feature type="non-terminal residue" evidence="1">
    <location>
        <position position="268"/>
    </location>
</feature>
<accession>X1GED1</accession>
<comment type="caution">
    <text evidence="1">The sequence shown here is derived from an EMBL/GenBank/DDBJ whole genome shotgun (WGS) entry which is preliminary data.</text>
</comment>
<organism evidence="1">
    <name type="scientific">marine sediment metagenome</name>
    <dbReference type="NCBI Taxonomy" id="412755"/>
    <lineage>
        <taxon>unclassified sequences</taxon>
        <taxon>metagenomes</taxon>
        <taxon>ecological metagenomes</taxon>
    </lineage>
</organism>
<gene>
    <name evidence="1" type="ORF">S03H2_16775</name>
</gene>
<reference evidence="1" key="1">
    <citation type="journal article" date="2014" name="Front. Microbiol.">
        <title>High frequency of phylogenetically diverse reductive dehalogenase-homologous genes in deep subseafloor sedimentary metagenomes.</title>
        <authorList>
            <person name="Kawai M."/>
            <person name="Futagami T."/>
            <person name="Toyoda A."/>
            <person name="Takaki Y."/>
            <person name="Nishi S."/>
            <person name="Hori S."/>
            <person name="Arai W."/>
            <person name="Tsubouchi T."/>
            <person name="Morono Y."/>
            <person name="Uchiyama I."/>
            <person name="Ito T."/>
            <person name="Fujiyama A."/>
            <person name="Inagaki F."/>
            <person name="Takami H."/>
        </authorList>
    </citation>
    <scope>NUCLEOTIDE SEQUENCE</scope>
    <source>
        <strain evidence="1">Expedition CK06-06</strain>
    </source>
</reference>
<sequence>MKVRRPLFLILILLLAFIQSPLAIIPHAHMAKPGGGKMPTNLFGAGFNSSSPYVELFWDWDYDPVTIFEIQSSPDNELWNYLGNNASAQYTDFNVLNGTERFYRVRGCDYVDAAWDNATWSDVNYEKVYFVLPNGEMQAEPSGNPDEEGCYSHEFNASSITVIVGTLNDGNLASTFSVDGDWYNVSEINDTPGLDVRVNFTGICEDIICGGLDIYHTYTGHSHHEVCIGFYNFNSSTWIERGAFTFNETVGSVCVGLGDNPDHLVDNG</sequence>
<dbReference type="EMBL" id="BARU01008594">
    <property type="protein sequence ID" value="GAH43175.1"/>
    <property type="molecule type" value="Genomic_DNA"/>
</dbReference>
<evidence type="ECO:0000313" key="1">
    <source>
        <dbReference type="EMBL" id="GAH43175.1"/>
    </source>
</evidence>